<dbReference type="Gene3D" id="1.10.579.10">
    <property type="entry name" value="DNA Cyclobutane Dipyrimidine Photolyase, subunit A, domain 3"/>
    <property type="match status" value="1"/>
</dbReference>
<dbReference type="InterPro" id="IPR007357">
    <property type="entry name" value="PhrB-like"/>
</dbReference>
<dbReference type="PANTHER" id="PTHR38657">
    <property type="entry name" value="SLR1343 PROTEIN"/>
    <property type="match status" value="1"/>
</dbReference>
<dbReference type="RefSeq" id="WP_422919155.1">
    <property type="nucleotide sequence ID" value="NZ_JAMZEJ010000003.1"/>
</dbReference>
<gene>
    <name evidence="1" type="ORF">NFI88_06195</name>
</gene>
<dbReference type="Gene3D" id="3.40.50.620">
    <property type="entry name" value="HUPs"/>
    <property type="match status" value="1"/>
</dbReference>
<sequence>MAGRTLRIVLGDQLSDDLSALDGAVPDDLVVMAEVRSECTYVRHHKKKLVLVLSAMRHFAARLREAGLTVRYVALDDPDNSHCLRGEVARAAATFRPDRVVATSPGEWRVLEDMRGWQAALGVPVEILDDERFLCGSRWFRHWVATRQELRMEFFYREMRRHHRLLMEHDAPAGGRWNFDRDNRKPMPAGIAPPVPPGFEPDDDTRAVMALVDRWFPDHWGDTAGFAFPVTAEQAALALDHFVAERLPSFGDWQDFMREGDPVLFHGLLSFSLNLGLLDPLATCRAVERAWREGLVPINAAEGFVRQIAGWREYVRGIYWLRMPEYGEVNALGADRALPWFYWSGETDMRCMARTIDDTRRNAYAHHIQRLMVTGNFALLAGLDPDAVDDWYMVVFADAYQWVEMPNVRGMALWADGGLMGSKPYAASGAYIHRMSDYCGRCRYDVRRAVGTDACPFNALYWDFLARNAERLRAVPRMAMPLGTLDRMPPPRLAALRARAAELLRALDAGERI</sequence>
<comment type="caution">
    <text evidence="1">The sequence shown here is derived from an EMBL/GenBank/DDBJ whole genome shotgun (WGS) entry which is preliminary data.</text>
</comment>
<dbReference type="InterPro" id="IPR014729">
    <property type="entry name" value="Rossmann-like_a/b/a_fold"/>
</dbReference>
<dbReference type="Gene3D" id="1.10.10.1710">
    <property type="entry name" value="Deoxyribodipyrimidine photolyase-related"/>
    <property type="match status" value="1"/>
</dbReference>
<proteinExistence type="predicted"/>
<dbReference type="SUPFAM" id="SSF48173">
    <property type="entry name" value="Cryptochrome/photolyase FAD-binding domain"/>
    <property type="match status" value="1"/>
</dbReference>
<reference evidence="1 2" key="1">
    <citation type="submission" date="2022-06" db="EMBL/GenBank/DDBJ databases">
        <title>Rhizosaccharibacter gen. nov. sp. nov. KSS12, endophytic bacteria isolated from sugarcane.</title>
        <authorList>
            <person name="Pitiwittayakul N."/>
        </authorList>
    </citation>
    <scope>NUCLEOTIDE SEQUENCE [LARGE SCALE GENOMIC DNA]</scope>
    <source>
        <strain evidence="1 2">KSS12</strain>
    </source>
</reference>
<dbReference type="Proteomes" id="UP001524547">
    <property type="component" value="Unassembled WGS sequence"/>
</dbReference>
<organism evidence="1 2">
    <name type="scientific">Rhizosaccharibacter radicis</name>
    <dbReference type="NCBI Taxonomy" id="2782605"/>
    <lineage>
        <taxon>Bacteria</taxon>
        <taxon>Pseudomonadati</taxon>
        <taxon>Pseudomonadota</taxon>
        <taxon>Alphaproteobacteria</taxon>
        <taxon>Acetobacterales</taxon>
        <taxon>Acetobacteraceae</taxon>
        <taxon>Rhizosaccharibacter</taxon>
    </lineage>
</organism>
<dbReference type="EMBL" id="JAMZEJ010000003">
    <property type="protein sequence ID" value="MCQ8240434.1"/>
    <property type="molecule type" value="Genomic_DNA"/>
</dbReference>
<dbReference type="Pfam" id="PF04244">
    <property type="entry name" value="DPRP"/>
    <property type="match status" value="1"/>
</dbReference>
<name>A0ABT1VXL8_9PROT</name>
<accession>A0ABT1VXL8</accession>
<dbReference type="Gene3D" id="1.25.40.80">
    <property type="match status" value="1"/>
</dbReference>
<evidence type="ECO:0000313" key="2">
    <source>
        <dbReference type="Proteomes" id="UP001524547"/>
    </source>
</evidence>
<dbReference type="PANTHER" id="PTHR38657:SF1">
    <property type="entry name" value="SLR1343 PROTEIN"/>
    <property type="match status" value="1"/>
</dbReference>
<protein>
    <submittedName>
        <fullName evidence="1">Cryptochrome/photolyase family protein</fullName>
    </submittedName>
</protein>
<dbReference type="InterPro" id="IPR036134">
    <property type="entry name" value="Crypto/Photolyase_FAD-like_sf"/>
</dbReference>
<dbReference type="InterPro" id="IPR052551">
    <property type="entry name" value="UV-DNA_repair_photolyase"/>
</dbReference>
<keyword evidence="2" id="KW-1185">Reference proteome</keyword>
<evidence type="ECO:0000313" key="1">
    <source>
        <dbReference type="EMBL" id="MCQ8240434.1"/>
    </source>
</evidence>